<organism evidence="1">
    <name type="scientific">bioreactor metagenome</name>
    <dbReference type="NCBI Taxonomy" id="1076179"/>
    <lineage>
        <taxon>unclassified sequences</taxon>
        <taxon>metagenomes</taxon>
        <taxon>ecological metagenomes</taxon>
    </lineage>
</organism>
<proteinExistence type="predicted"/>
<protein>
    <submittedName>
        <fullName evidence="1">Uncharacterized protein</fullName>
    </submittedName>
</protein>
<sequence length="164" mass="18378">MITLRRNLFRLFRGTTLIALPIGRRIGDALHNTQIVRVHFKRNPAHAVVIILRPCVCIIIQNFNIAAVPHRFSVIGGNQISLDIPCRYAIVPQHHNGDAGIAHRGRALVFTHDIAYKAAVTVKCGIVIRIFQVALQNRQNIVFSVLIGDMRLPRNSRIADVRGQ</sequence>
<gene>
    <name evidence="1" type="ORF">SDC9_158868</name>
</gene>
<dbReference type="AlphaFoldDB" id="A0A645FB12"/>
<dbReference type="EMBL" id="VSSQ01057793">
    <property type="protein sequence ID" value="MPN11565.1"/>
    <property type="molecule type" value="Genomic_DNA"/>
</dbReference>
<name>A0A645FB12_9ZZZZ</name>
<comment type="caution">
    <text evidence="1">The sequence shown here is derived from an EMBL/GenBank/DDBJ whole genome shotgun (WGS) entry which is preliminary data.</text>
</comment>
<reference evidence="1" key="1">
    <citation type="submission" date="2019-08" db="EMBL/GenBank/DDBJ databases">
        <authorList>
            <person name="Kucharzyk K."/>
            <person name="Murdoch R.W."/>
            <person name="Higgins S."/>
            <person name="Loffler F."/>
        </authorList>
    </citation>
    <scope>NUCLEOTIDE SEQUENCE</scope>
</reference>
<evidence type="ECO:0000313" key="1">
    <source>
        <dbReference type="EMBL" id="MPN11565.1"/>
    </source>
</evidence>
<accession>A0A645FB12</accession>